<dbReference type="AlphaFoldDB" id="A0A225V2D9"/>
<dbReference type="EMBL" id="NBNE01008425">
    <property type="protein sequence ID" value="OWY99491.1"/>
    <property type="molecule type" value="Genomic_DNA"/>
</dbReference>
<comment type="caution">
    <text evidence="1">The sequence shown here is derived from an EMBL/GenBank/DDBJ whole genome shotgun (WGS) entry which is preliminary data.</text>
</comment>
<accession>A0A225V2D9</accession>
<keyword evidence="2" id="KW-1185">Reference proteome</keyword>
<proteinExistence type="predicted"/>
<dbReference type="Proteomes" id="UP000198211">
    <property type="component" value="Unassembled WGS sequence"/>
</dbReference>
<evidence type="ECO:0000313" key="2">
    <source>
        <dbReference type="Proteomes" id="UP000198211"/>
    </source>
</evidence>
<reference evidence="2" key="1">
    <citation type="submission" date="2017-03" db="EMBL/GenBank/DDBJ databases">
        <title>Phytopthora megakarya and P. palmivora, two closely related causual agents of cacao black pod achieved similar genome size and gene model numbers by different mechanisms.</title>
        <authorList>
            <person name="Ali S."/>
            <person name="Shao J."/>
            <person name="Larry D.J."/>
            <person name="Kronmiller B."/>
            <person name="Shen D."/>
            <person name="Strem M.D."/>
            <person name="Melnick R.L."/>
            <person name="Guiltinan M.J."/>
            <person name="Tyler B.M."/>
            <person name="Meinhardt L.W."/>
            <person name="Bailey B.A."/>
        </authorList>
    </citation>
    <scope>NUCLEOTIDE SEQUENCE [LARGE SCALE GENOMIC DNA]</scope>
    <source>
        <strain evidence="2">zdho120</strain>
    </source>
</reference>
<dbReference type="OrthoDB" id="10386457at2759"/>
<evidence type="ECO:0000313" key="1">
    <source>
        <dbReference type="EMBL" id="OWY99491.1"/>
    </source>
</evidence>
<protein>
    <submittedName>
        <fullName evidence="1">Uncharacterized protein</fullName>
    </submittedName>
</protein>
<name>A0A225V2D9_9STRA</name>
<sequence length="98" mass="10892">MMTLEPKTKDQAWSTVLFDWNDCLVIEEQGHKGDQTGADKFGKHVYENPYQPHQCAMLALAVHLFSCPERSLGGKEQLFVGSDSKDHLGESSVVSSSH</sequence>
<organism evidence="1 2">
    <name type="scientific">Phytophthora megakarya</name>
    <dbReference type="NCBI Taxonomy" id="4795"/>
    <lineage>
        <taxon>Eukaryota</taxon>
        <taxon>Sar</taxon>
        <taxon>Stramenopiles</taxon>
        <taxon>Oomycota</taxon>
        <taxon>Peronosporomycetes</taxon>
        <taxon>Peronosporales</taxon>
        <taxon>Peronosporaceae</taxon>
        <taxon>Phytophthora</taxon>
    </lineage>
</organism>
<gene>
    <name evidence="1" type="ORF">PHMEG_00029495</name>
</gene>